<gene>
    <name evidence="3" type="ORF">BCR44DRAFT_34699</name>
</gene>
<dbReference type="OrthoDB" id="2187549at2759"/>
<dbReference type="EMBL" id="MCFL01000051">
    <property type="protein sequence ID" value="ORZ32080.1"/>
    <property type="molecule type" value="Genomic_DNA"/>
</dbReference>
<name>A0A1Y2HBW7_9FUNG</name>
<dbReference type="GO" id="GO:0046982">
    <property type="term" value="F:protein heterodimerization activity"/>
    <property type="evidence" value="ECO:0007669"/>
    <property type="project" value="InterPro"/>
</dbReference>
<accession>A0A1Y2HBW7</accession>
<keyword evidence="4" id="KW-1185">Reference proteome</keyword>
<comment type="subunit">
    <text evidence="2">Interacts with TRM9.</text>
</comment>
<comment type="similarity">
    <text evidence="1">Belongs to the TRM112 family.</text>
</comment>
<dbReference type="InterPro" id="IPR005651">
    <property type="entry name" value="Trm112-like"/>
</dbReference>
<dbReference type="PANTHER" id="PTHR12773:SF0">
    <property type="entry name" value="MULTIFUNCTIONAL METHYLTRANSFERASE SUBUNIT TRM112-LIKE PROTEIN"/>
    <property type="match status" value="1"/>
</dbReference>
<evidence type="ECO:0000313" key="3">
    <source>
        <dbReference type="EMBL" id="ORZ32080.1"/>
    </source>
</evidence>
<dbReference type="Gene3D" id="2.20.25.10">
    <property type="match status" value="1"/>
</dbReference>
<protein>
    <recommendedName>
        <fullName evidence="5">Trm112p-domain-containing protein</fullName>
    </recommendedName>
</protein>
<dbReference type="Pfam" id="PF03966">
    <property type="entry name" value="Trm112p"/>
    <property type="match status" value="1"/>
</dbReference>
<evidence type="ECO:0008006" key="5">
    <source>
        <dbReference type="Google" id="ProtNLM"/>
    </source>
</evidence>
<dbReference type="PANTHER" id="PTHR12773">
    <property type="entry name" value="UPF0315 PROTEIN-RELATED"/>
    <property type="match status" value="1"/>
</dbReference>
<reference evidence="3 4" key="1">
    <citation type="submission" date="2016-07" db="EMBL/GenBank/DDBJ databases">
        <title>Pervasive Adenine N6-methylation of Active Genes in Fungi.</title>
        <authorList>
            <consortium name="DOE Joint Genome Institute"/>
            <person name="Mondo S.J."/>
            <person name="Dannebaum R.O."/>
            <person name="Kuo R.C."/>
            <person name="Labutti K."/>
            <person name="Haridas S."/>
            <person name="Kuo A."/>
            <person name="Salamov A."/>
            <person name="Ahrendt S.R."/>
            <person name="Lipzen A."/>
            <person name="Sullivan W."/>
            <person name="Andreopoulos W.B."/>
            <person name="Clum A."/>
            <person name="Lindquist E."/>
            <person name="Daum C."/>
            <person name="Ramamoorthy G.K."/>
            <person name="Gryganskyi A."/>
            <person name="Culley D."/>
            <person name="Magnuson J.K."/>
            <person name="James T.Y."/>
            <person name="O'Malley M.A."/>
            <person name="Stajich J.E."/>
            <person name="Spatafora J.W."/>
            <person name="Visel A."/>
            <person name="Grigoriev I.V."/>
        </authorList>
    </citation>
    <scope>NUCLEOTIDE SEQUENCE [LARGE SCALE GENOMIC DNA]</scope>
    <source>
        <strain evidence="3 4">PL171</strain>
    </source>
</reference>
<proteinExistence type="inferred from homology"/>
<dbReference type="GO" id="GO:0070476">
    <property type="term" value="P:rRNA (guanine-N7)-methylation"/>
    <property type="evidence" value="ECO:0007669"/>
    <property type="project" value="TreeGrafter"/>
</dbReference>
<dbReference type="Proteomes" id="UP000193411">
    <property type="component" value="Unassembled WGS sequence"/>
</dbReference>
<evidence type="ECO:0000256" key="2">
    <source>
        <dbReference type="ARBA" id="ARBA00065633"/>
    </source>
</evidence>
<sequence length="123" mass="14112">MVRLLTHNMLQCHVKNCNNGFPLRFDNPEIEISEQEINTDFLVNMLPRIHWPALRSTATELGLQELPESMPEDAATNQDFLQLLHRILMETAIKSGSMVCPNCEHVYPIRDGIPNMLLNEDEV</sequence>
<dbReference type="InterPro" id="IPR039127">
    <property type="entry name" value="Trm112"/>
</dbReference>
<dbReference type="SUPFAM" id="SSF158997">
    <property type="entry name" value="Trm112p-like"/>
    <property type="match status" value="1"/>
</dbReference>
<dbReference type="FunFam" id="2.20.25.10:FF:000018">
    <property type="entry name" value="Multifunctional methyltransferase subunit TRM112-like B"/>
    <property type="match status" value="1"/>
</dbReference>
<dbReference type="STRING" id="765915.A0A1Y2HBW7"/>
<dbReference type="GO" id="GO:0030488">
    <property type="term" value="P:tRNA methylation"/>
    <property type="evidence" value="ECO:0007669"/>
    <property type="project" value="TreeGrafter"/>
</dbReference>
<comment type="caution">
    <text evidence="3">The sequence shown here is derived from an EMBL/GenBank/DDBJ whole genome shotgun (WGS) entry which is preliminary data.</text>
</comment>
<dbReference type="CDD" id="cd21089">
    <property type="entry name" value="Trm112-like"/>
    <property type="match status" value="1"/>
</dbReference>
<evidence type="ECO:0000313" key="4">
    <source>
        <dbReference type="Proteomes" id="UP000193411"/>
    </source>
</evidence>
<evidence type="ECO:0000256" key="1">
    <source>
        <dbReference type="ARBA" id="ARBA00007980"/>
    </source>
</evidence>
<organism evidence="3 4">
    <name type="scientific">Catenaria anguillulae PL171</name>
    <dbReference type="NCBI Taxonomy" id="765915"/>
    <lineage>
        <taxon>Eukaryota</taxon>
        <taxon>Fungi</taxon>
        <taxon>Fungi incertae sedis</taxon>
        <taxon>Blastocladiomycota</taxon>
        <taxon>Blastocladiomycetes</taxon>
        <taxon>Blastocladiales</taxon>
        <taxon>Catenariaceae</taxon>
        <taxon>Catenaria</taxon>
    </lineage>
</organism>
<dbReference type="AlphaFoldDB" id="A0A1Y2HBW7"/>